<accession>A0A9W9JL82</accession>
<reference evidence="1" key="2">
    <citation type="journal article" date="2023" name="IMA Fungus">
        <title>Comparative genomic study of the Penicillium genus elucidates a diverse pangenome and 15 lateral gene transfer events.</title>
        <authorList>
            <person name="Petersen C."/>
            <person name="Sorensen T."/>
            <person name="Nielsen M.R."/>
            <person name="Sondergaard T.E."/>
            <person name="Sorensen J.L."/>
            <person name="Fitzpatrick D.A."/>
            <person name="Frisvad J.C."/>
            <person name="Nielsen K.L."/>
        </authorList>
    </citation>
    <scope>NUCLEOTIDE SEQUENCE</scope>
    <source>
        <strain evidence="1">IBT 16849</strain>
    </source>
</reference>
<keyword evidence="2" id="KW-1185">Reference proteome</keyword>
<evidence type="ECO:0000313" key="2">
    <source>
        <dbReference type="Proteomes" id="UP001150879"/>
    </source>
</evidence>
<dbReference type="Proteomes" id="UP001150879">
    <property type="component" value="Unassembled WGS sequence"/>
</dbReference>
<proteinExistence type="predicted"/>
<comment type="caution">
    <text evidence="1">The sequence shown here is derived from an EMBL/GenBank/DDBJ whole genome shotgun (WGS) entry which is preliminary data.</text>
</comment>
<dbReference type="EMBL" id="JAPQKP010000003">
    <property type="protein sequence ID" value="KAJ5198974.1"/>
    <property type="molecule type" value="Genomic_DNA"/>
</dbReference>
<sequence>MHISVDGYPEVQYASGAFTWGAGQPARIVTTPPTLSPWQPPGRIGHLDPLGADRVWLHHIGTIALGLRRHGYCDSLGLRSALMLSILPLGICHTAIGPYLTHVTGYETLIPYRYGSMH</sequence>
<dbReference type="AlphaFoldDB" id="A0A9W9JL82"/>
<gene>
    <name evidence="1" type="ORF">N7472_004178</name>
</gene>
<reference evidence="1" key="1">
    <citation type="submission" date="2022-11" db="EMBL/GenBank/DDBJ databases">
        <authorList>
            <person name="Petersen C."/>
        </authorList>
    </citation>
    <scope>NUCLEOTIDE SEQUENCE</scope>
    <source>
        <strain evidence="1">IBT 16849</strain>
    </source>
</reference>
<protein>
    <submittedName>
        <fullName evidence="1">Uncharacterized protein</fullName>
    </submittedName>
</protein>
<evidence type="ECO:0000313" key="1">
    <source>
        <dbReference type="EMBL" id="KAJ5198974.1"/>
    </source>
</evidence>
<name>A0A9W9JL82_9EURO</name>
<organism evidence="1 2">
    <name type="scientific">Penicillium cf. griseofulvum</name>
    <dbReference type="NCBI Taxonomy" id="2972120"/>
    <lineage>
        <taxon>Eukaryota</taxon>
        <taxon>Fungi</taxon>
        <taxon>Dikarya</taxon>
        <taxon>Ascomycota</taxon>
        <taxon>Pezizomycotina</taxon>
        <taxon>Eurotiomycetes</taxon>
        <taxon>Eurotiomycetidae</taxon>
        <taxon>Eurotiales</taxon>
        <taxon>Aspergillaceae</taxon>
        <taxon>Penicillium</taxon>
    </lineage>
</organism>